<reference evidence="1 2" key="1">
    <citation type="submission" date="2016-11" db="EMBL/GenBank/DDBJ databases">
        <authorList>
            <person name="Jaros S."/>
            <person name="Januszkiewicz K."/>
            <person name="Wedrychowicz H."/>
        </authorList>
    </citation>
    <scope>NUCLEOTIDE SEQUENCE [LARGE SCALE GENOMIC DNA]</scope>
    <source>
        <strain evidence="1 2">DSM 19557</strain>
    </source>
</reference>
<dbReference type="STRING" id="381751.SAMN05444391_0174"/>
<dbReference type="Proteomes" id="UP000189810">
    <property type="component" value="Chromosome I"/>
</dbReference>
<dbReference type="OrthoDB" id="13436at2"/>
<protein>
    <submittedName>
        <fullName evidence="1">Uncharacterized protein</fullName>
    </submittedName>
</protein>
<dbReference type="AlphaFoldDB" id="A0A1M6QC30"/>
<gene>
    <name evidence="1" type="ORF">SAMN05444391_0174</name>
</gene>
<proteinExistence type="predicted"/>
<organism evidence="1 2">
    <name type="scientific">Thermocrinis minervae</name>
    <dbReference type="NCBI Taxonomy" id="381751"/>
    <lineage>
        <taxon>Bacteria</taxon>
        <taxon>Pseudomonadati</taxon>
        <taxon>Aquificota</taxon>
        <taxon>Aquificia</taxon>
        <taxon>Aquificales</taxon>
        <taxon>Aquificaceae</taxon>
        <taxon>Thermocrinis</taxon>
    </lineage>
</organism>
<dbReference type="EMBL" id="LT670846">
    <property type="protein sequence ID" value="SHK17728.1"/>
    <property type="molecule type" value="Genomic_DNA"/>
</dbReference>
<dbReference type="RefSeq" id="WP_079653372.1">
    <property type="nucleotide sequence ID" value="NZ_LT670846.1"/>
</dbReference>
<accession>A0A1M6QC30</accession>
<sequence>MLEELKERDRIHSLFLEVLDDSSKKELFLYLMCYLQLVRRRGNLSISLTDYLSCASGSFKKARANWKDILVELNLLAISDMYGRVYEGKDIYKVSEEDLCFITLKEEYVNRLDELSVKVLKYWMVINKIASGGRKLSILDAALTCVYLFNEELYDELHELLSIYIMRYPSEKSFFNLLDLLIKVNTSKGEKLYIQQALGTLKDFGEVYCGINLKKLKEDLYMMYKGKLKDSIKLEFVKHTQRRGLLRKVIDSIVSFIRKLKGGKKWTLQSSETAFYFFTEDLWKRHNQQRM</sequence>
<keyword evidence="2" id="KW-1185">Reference proteome</keyword>
<name>A0A1M6QC30_9AQUI</name>
<evidence type="ECO:0000313" key="2">
    <source>
        <dbReference type="Proteomes" id="UP000189810"/>
    </source>
</evidence>
<evidence type="ECO:0000313" key="1">
    <source>
        <dbReference type="EMBL" id="SHK17728.1"/>
    </source>
</evidence>